<dbReference type="STRING" id="1423783.FC50_GL001556"/>
<keyword evidence="5 12" id="KW-0963">Cytoplasm</keyword>
<dbReference type="CDD" id="cd18084">
    <property type="entry name" value="RsmE-like"/>
    <property type="match status" value="1"/>
</dbReference>
<evidence type="ECO:0000256" key="12">
    <source>
        <dbReference type="PIRNR" id="PIRNR015601"/>
    </source>
</evidence>
<comment type="catalytic activity">
    <reaction evidence="11 12">
        <text>uridine(1498) in 16S rRNA + S-adenosyl-L-methionine = N(3)-methyluridine(1498) in 16S rRNA + S-adenosyl-L-homocysteine + H(+)</text>
        <dbReference type="Rhea" id="RHEA:42920"/>
        <dbReference type="Rhea" id="RHEA-COMP:10283"/>
        <dbReference type="Rhea" id="RHEA-COMP:10284"/>
        <dbReference type="ChEBI" id="CHEBI:15378"/>
        <dbReference type="ChEBI" id="CHEBI:57856"/>
        <dbReference type="ChEBI" id="CHEBI:59789"/>
        <dbReference type="ChEBI" id="CHEBI:65315"/>
        <dbReference type="ChEBI" id="CHEBI:74502"/>
        <dbReference type="EC" id="2.1.1.193"/>
    </reaction>
</comment>
<evidence type="ECO:0000256" key="8">
    <source>
        <dbReference type="ARBA" id="ARBA00022679"/>
    </source>
</evidence>
<evidence type="ECO:0000256" key="1">
    <source>
        <dbReference type="ARBA" id="ARBA00004496"/>
    </source>
</evidence>
<dbReference type="Pfam" id="PF04452">
    <property type="entry name" value="Methyltrans_RNA"/>
    <property type="match status" value="1"/>
</dbReference>
<dbReference type="InterPro" id="IPR006700">
    <property type="entry name" value="RsmE"/>
</dbReference>
<evidence type="ECO:0000313" key="14">
    <source>
        <dbReference type="EMBL" id="KRL85397.1"/>
    </source>
</evidence>
<evidence type="ECO:0000256" key="2">
    <source>
        <dbReference type="ARBA" id="ARBA00005528"/>
    </source>
</evidence>
<evidence type="ECO:0000256" key="3">
    <source>
        <dbReference type="ARBA" id="ARBA00012328"/>
    </source>
</evidence>
<accession>A0A0R1U3C3</accession>
<comment type="caution">
    <text evidence="14">The sequence shown here is derived from an EMBL/GenBank/DDBJ whole genome shotgun (WGS) entry which is preliminary data.</text>
</comment>
<evidence type="ECO:0000256" key="6">
    <source>
        <dbReference type="ARBA" id="ARBA00022552"/>
    </source>
</evidence>
<dbReference type="PATRIC" id="fig|1423783.4.peg.1598"/>
<dbReference type="AlphaFoldDB" id="A0A0R1U3C3"/>
<dbReference type="SUPFAM" id="SSF75217">
    <property type="entry name" value="alpha/beta knot"/>
    <property type="match status" value="1"/>
</dbReference>
<feature type="domain" description="Ribosomal RNA small subunit methyltransferase E methyltransferase" evidence="13">
    <location>
        <begin position="71"/>
        <end position="237"/>
    </location>
</feature>
<dbReference type="PIRSF" id="PIRSF015601">
    <property type="entry name" value="MTase_slr0722"/>
    <property type="match status" value="1"/>
</dbReference>
<dbReference type="InterPro" id="IPR015947">
    <property type="entry name" value="PUA-like_sf"/>
</dbReference>
<proteinExistence type="inferred from homology"/>
<keyword evidence="7 12" id="KW-0489">Methyltransferase</keyword>
<dbReference type="InterPro" id="IPR029026">
    <property type="entry name" value="tRNA_m1G_MTases_N"/>
</dbReference>
<keyword evidence="9 12" id="KW-0949">S-adenosyl-L-methionine</keyword>
<gene>
    <name evidence="14" type="ORF">FC50_GL001556</name>
</gene>
<dbReference type="PANTHER" id="PTHR30027">
    <property type="entry name" value="RIBOSOMAL RNA SMALL SUBUNIT METHYLTRANSFERASE E"/>
    <property type="match status" value="1"/>
</dbReference>
<keyword evidence="6 12" id="KW-0698">rRNA processing</keyword>
<dbReference type="InterPro" id="IPR046886">
    <property type="entry name" value="RsmE_MTase_dom"/>
</dbReference>
<reference evidence="14 15" key="1">
    <citation type="journal article" date="2015" name="Genome Announc.">
        <title>Expanding the biotechnology potential of lactobacilli through comparative genomics of 213 strains and associated genera.</title>
        <authorList>
            <person name="Sun Z."/>
            <person name="Harris H.M."/>
            <person name="McCann A."/>
            <person name="Guo C."/>
            <person name="Argimon S."/>
            <person name="Zhang W."/>
            <person name="Yang X."/>
            <person name="Jeffery I.B."/>
            <person name="Cooney J.C."/>
            <person name="Kagawa T.F."/>
            <person name="Liu W."/>
            <person name="Song Y."/>
            <person name="Salvetti E."/>
            <person name="Wrobel A."/>
            <person name="Rasinkangas P."/>
            <person name="Parkhill J."/>
            <person name="Rea M.C."/>
            <person name="O'Sullivan O."/>
            <person name="Ritari J."/>
            <person name="Douillard F.P."/>
            <person name="Paul Ross R."/>
            <person name="Yang R."/>
            <person name="Briner A.E."/>
            <person name="Felis G.E."/>
            <person name="de Vos W.M."/>
            <person name="Barrangou R."/>
            <person name="Klaenhammer T.R."/>
            <person name="Caufield P.W."/>
            <person name="Cui Y."/>
            <person name="Zhang H."/>
            <person name="O'Toole P.W."/>
        </authorList>
    </citation>
    <scope>NUCLEOTIDE SEQUENCE [LARGE SCALE GENOMIC DNA]</scope>
    <source>
        <strain evidence="14 15">DSM 15945</strain>
    </source>
</reference>
<comment type="similarity">
    <text evidence="2 12">Belongs to the RNA methyltransferase RsmE family.</text>
</comment>
<evidence type="ECO:0000256" key="5">
    <source>
        <dbReference type="ARBA" id="ARBA00022490"/>
    </source>
</evidence>
<dbReference type="OrthoDB" id="9815641at2"/>
<evidence type="ECO:0000256" key="4">
    <source>
        <dbReference type="ARBA" id="ARBA00013673"/>
    </source>
</evidence>
<protein>
    <recommendedName>
        <fullName evidence="4 12">Ribosomal RNA small subunit methyltransferase E</fullName>
        <ecNumber evidence="3 12">2.1.1.193</ecNumber>
    </recommendedName>
</protein>
<name>A0A0R1U3C3_9LACO</name>
<dbReference type="InterPro" id="IPR029028">
    <property type="entry name" value="Alpha/beta_knot_MTases"/>
</dbReference>
<evidence type="ECO:0000256" key="11">
    <source>
        <dbReference type="ARBA" id="ARBA00047944"/>
    </source>
</evidence>
<dbReference type="EMBL" id="AZFJ01000052">
    <property type="protein sequence ID" value="KRL85397.1"/>
    <property type="molecule type" value="Genomic_DNA"/>
</dbReference>
<dbReference type="GO" id="GO:0070042">
    <property type="term" value="F:rRNA (uridine-N3-)-methyltransferase activity"/>
    <property type="evidence" value="ECO:0007669"/>
    <property type="project" value="TreeGrafter"/>
</dbReference>
<keyword evidence="15" id="KW-1185">Reference proteome</keyword>
<dbReference type="NCBIfam" id="TIGR00046">
    <property type="entry name" value="RsmE family RNA methyltransferase"/>
    <property type="match status" value="1"/>
</dbReference>
<evidence type="ECO:0000313" key="15">
    <source>
        <dbReference type="Proteomes" id="UP000051922"/>
    </source>
</evidence>
<dbReference type="GO" id="GO:0070475">
    <property type="term" value="P:rRNA base methylation"/>
    <property type="evidence" value="ECO:0007669"/>
    <property type="project" value="TreeGrafter"/>
</dbReference>
<evidence type="ECO:0000259" key="13">
    <source>
        <dbReference type="Pfam" id="PF04452"/>
    </source>
</evidence>
<dbReference type="SUPFAM" id="SSF88697">
    <property type="entry name" value="PUA domain-like"/>
    <property type="match status" value="1"/>
</dbReference>
<keyword evidence="8 12" id="KW-0808">Transferase</keyword>
<evidence type="ECO:0000256" key="7">
    <source>
        <dbReference type="ARBA" id="ARBA00022603"/>
    </source>
</evidence>
<sequence>MQRYFTDESLTEGASVTLHGAVEHHAITVLRMQVGGQFELAGAQGHAFVVTITGIDPLTVRVEQRIAANHELPVAVTIVCGISKGQKAELIVQKATELGVTRVLFVNTQWATARWLPDRAAKKVARLQQVAQSAAEQSHRDVVPTVGFVPLLDAVMRLDADAKLVAYEESAKQGEHAQLIQTVSAHPRSLLAVFGPEGGLAPEEVAALNAAGFVNAGLGPRILRTETAPWYLLAAISTYTELQEDSQHLVNSEKN</sequence>
<evidence type="ECO:0000256" key="9">
    <source>
        <dbReference type="ARBA" id="ARBA00022691"/>
    </source>
</evidence>
<dbReference type="GO" id="GO:0005737">
    <property type="term" value="C:cytoplasm"/>
    <property type="evidence" value="ECO:0007669"/>
    <property type="project" value="UniProtKB-SubCell"/>
</dbReference>
<comment type="subcellular location">
    <subcellularLocation>
        <location evidence="1 12">Cytoplasm</location>
    </subcellularLocation>
</comment>
<dbReference type="RefSeq" id="WP_056956865.1">
    <property type="nucleotide sequence ID" value="NZ_AZFJ01000052.1"/>
</dbReference>
<dbReference type="Gene3D" id="3.40.1280.10">
    <property type="match status" value="1"/>
</dbReference>
<dbReference type="Proteomes" id="UP000051922">
    <property type="component" value="Unassembled WGS sequence"/>
</dbReference>
<dbReference type="PANTHER" id="PTHR30027:SF3">
    <property type="entry name" value="16S RRNA (URACIL(1498)-N(3))-METHYLTRANSFERASE"/>
    <property type="match status" value="1"/>
</dbReference>
<comment type="function">
    <text evidence="10 12">Specifically methylates the N3 position of the uracil ring of uridine 1498 (m3U1498) in 16S rRNA. Acts on the fully assembled 30S ribosomal subunit.</text>
</comment>
<organism evidence="14 15">
    <name type="scientific">Lacticaseibacillus pantheris DSM 15945 = JCM 12539 = NBRC 106106</name>
    <dbReference type="NCBI Taxonomy" id="1423783"/>
    <lineage>
        <taxon>Bacteria</taxon>
        <taxon>Bacillati</taxon>
        <taxon>Bacillota</taxon>
        <taxon>Bacilli</taxon>
        <taxon>Lactobacillales</taxon>
        <taxon>Lactobacillaceae</taxon>
        <taxon>Lacticaseibacillus</taxon>
    </lineage>
</organism>
<evidence type="ECO:0000256" key="10">
    <source>
        <dbReference type="ARBA" id="ARBA00025699"/>
    </source>
</evidence>
<dbReference type="EC" id="2.1.1.193" evidence="3 12"/>